<organism evidence="2 3">
    <name type="scientific">Pseudanabaena mucicola FACHB-723</name>
    <dbReference type="NCBI Taxonomy" id="2692860"/>
    <lineage>
        <taxon>Bacteria</taxon>
        <taxon>Bacillati</taxon>
        <taxon>Cyanobacteriota</taxon>
        <taxon>Cyanophyceae</taxon>
        <taxon>Pseudanabaenales</taxon>
        <taxon>Pseudanabaenaceae</taxon>
        <taxon>Pseudanabaena</taxon>
    </lineage>
</organism>
<keyword evidence="3" id="KW-1185">Reference proteome</keyword>
<dbReference type="EMBL" id="JACJQB010000072">
    <property type="protein sequence ID" value="MBD2190045.1"/>
    <property type="molecule type" value="Genomic_DNA"/>
</dbReference>
<sequence length="195" mass="22703">MFVIRFCFTDLYNSLLYVVRNAIAAKLAAVQKNLERDRQELPILQNRVSQPFEQAQEYEQKSHRLGFLKEMFDAIAYESPVDDHESDNRAEVSFPEESREIFWERDSSAAQLEPPSMAIVEALSQRQFEDWVAQDSENWLEQIVQFVGDLDLTVSSMKLPESIVFKSMSNFTVVGKQLMIPQKNVNEQREQLTLF</sequence>
<name>A0ABR8A1P1_9CYAN</name>
<feature type="coiled-coil region" evidence="1">
    <location>
        <begin position="20"/>
        <end position="47"/>
    </location>
</feature>
<proteinExistence type="predicted"/>
<evidence type="ECO:0000256" key="1">
    <source>
        <dbReference type="SAM" id="Coils"/>
    </source>
</evidence>
<dbReference type="Proteomes" id="UP000642094">
    <property type="component" value="Unassembled WGS sequence"/>
</dbReference>
<evidence type="ECO:0000313" key="3">
    <source>
        <dbReference type="Proteomes" id="UP000642094"/>
    </source>
</evidence>
<evidence type="ECO:0000313" key="2">
    <source>
        <dbReference type="EMBL" id="MBD2190045.1"/>
    </source>
</evidence>
<keyword evidence="1" id="KW-0175">Coiled coil</keyword>
<reference evidence="2 3" key="1">
    <citation type="journal article" date="2020" name="ISME J.">
        <title>Comparative genomics reveals insights into cyanobacterial evolution and habitat adaptation.</title>
        <authorList>
            <person name="Chen M.Y."/>
            <person name="Teng W.K."/>
            <person name="Zhao L."/>
            <person name="Hu C.X."/>
            <person name="Zhou Y.K."/>
            <person name="Han B.P."/>
            <person name="Song L.R."/>
            <person name="Shu W.S."/>
        </authorList>
    </citation>
    <scope>NUCLEOTIDE SEQUENCE [LARGE SCALE GENOMIC DNA]</scope>
    <source>
        <strain evidence="2 3">FACHB-723</strain>
    </source>
</reference>
<gene>
    <name evidence="2" type="ORF">H6F41_18130</name>
</gene>
<protein>
    <submittedName>
        <fullName evidence="2">Uncharacterized protein</fullName>
    </submittedName>
</protein>
<comment type="caution">
    <text evidence="2">The sequence shown here is derived from an EMBL/GenBank/DDBJ whole genome shotgun (WGS) entry which is preliminary data.</text>
</comment>
<accession>A0ABR8A1P1</accession>